<dbReference type="Gene3D" id="2.60.40.10">
    <property type="entry name" value="Immunoglobulins"/>
    <property type="match status" value="1"/>
</dbReference>
<dbReference type="InterPro" id="IPR036179">
    <property type="entry name" value="Ig-like_dom_sf"/>
</dbReference>
<gene>
    <name evidence="2" type="ORF">DERP_007275</name>
</gene>
<evidence type="ECO:0000313" key="3">
    <source>
        <dbReference type="Proteomes" id="UP000887458"/>
    </source>
</evidence>
<dbReference type="SUPFAM" id="SSF48726">
    <property type="entry name" value="Immunoglobulin"/>
    <property type="match status" value="1"/>
</dbReference>
<keyword evidence="1" id="KW-1133">Transmembrane helix</keyword>
<comment type="caution">
    <text evidence="2">The sequence shown here is derived from an EMBL/GenBank/DDBJ whole genome shotgun (WGS) entry which is preliminary data.</text>
</comment>
<dbReference type="EMBL" id="NJHN03000077">
    <property type="protein sequence ID" value="KAH9417278.1"/>
    <property type="molecule type" value="Genomic_DNA"/>
</dbReference>
<keyword evidence="1" id="KW-0812">Transmembrane</keyword>
<organism evidence="2 3">
    <name type="scientific">Dermatophagoides pteronyssinus</name>
    <name type="common">European house dust mite</name>
    <dbReference type="NCBI Taxonomy" id="6956"/>
    <lineage>
        <taxon>Eukaryota</taxon>
        <taxon>Metazoa</taxon>
        <taxon>Ecdysozoa</taxon>
        <taxon>Arthropoda</taxon>
        <taxon>Chelicerata</taxon>
        <taxon>Arachnida</taxon>
        <taxon>Acari</taxon>
        <taxon>Acariformes</taxon>
        <taxon>Sarcoptiformes</taxon>
        <taxon>Astigmata</taxon>
        <taxon>Psoroptidia</taxon>
        <taxon>Analgoidea</taxon>
        <taxon>Pyroglyphidae</taxon>
        <taxon>Dermatophagoidinae</taxon>
        <taxon>Dermatophagoides</taxon>
    </lineage>
</organism>
<evidence type="ECO:0008006" key="4">
    <source>
        <dbReference type="Google" id="ProtNLM"/>
    </source>
</evidence>
<reference evidence="2 3" key="1">
    <citation type="journal article" date="2018" name="J. Allergy Clin. Immunol.">
        <title>High-quality assembly of Dermatophagoides pteronyssinus genome and transcriptome reveals a wide range of novel allergens.</title>
        <authorList>
            <person name="Liu X.Y."/>
            <person name="Yang K.Y."/>
            <person name="Wang M.Q."/>
            <person name="Kwok J.S."/>
            <person name="Zeng X."/>
            <person name="Yang Z."/>
            <person name="Xiao X.J."/>
            <person name="Lau C.P."/>
            <person name="Li Y."/>
            <person name="Huang Z.M."/>
            <person name="Ba J.G."/>
            <person name="Yim A.K."/>
            <person name="Ouyang C.Y."/>
            <person name="Ngai S.M."/>
            <person name="Chan T.F."/>
            <person name="Leung E.L."/>
            <person name="Liu L."/>
            <person name="Liu Z.G."/>
            <person name="Tsui S.K."/>
        </authorList>
    </citation>
    <scope>NUCLEOTIDE SEQUENCE [LARGE SCALE GENOMIC DNA]</scope>
    <source>
        <strain evidence="2">Derp</strain>
    </source>
</reference>
<dbReference type="Proteomes" id="UP000887458">
    <property type="component" value="Unassembled WGS sequence"/>
</dbReference>
<name>A0ABQ8J3W9_DERPT</name>
<keyword evidence="1" id="KW-0472">Membrane</keyword>
<evidence type="ECO:0000313" key="2">
    <source>
        <dbReference type="EMBL" id="KAH9417278.1"/>
    </source>
</evidence>
<dbReference type="InterPro" id="IPR013783">
    <property type="entry name" value="Ig-like_fold"/>
</dbReference>
<evidence type="ECO:0000256" key="1">
    <source>
        <dbReference type="SAM" id="Phobius"/>
    </source>
</evidence>
<proteinExistence type="predicted"/>
<keyword evidence="3" id="KW-1185">Reference proteome</keyword>
<sequence length="321" mass="38223">MFYHQCITTTSDDDNYHQFIDDNCNDRNKSSNNDNKKKIDLMEMESYLPKESFDSFDPDILLRRSNHSIYVQYISTMTTTIMIDMNENQLSSSSSSSSSSLIINRMLILKQIERTTNDTSIQLYDRLLFEKLTIKCQILENLRSTSLFSLALPIRLLKKIWEETKNRLIFGSFLFEKKQLRAVPTSDGQIRQYWLKDFQKIDDNIALKTNGRIRMFEDELSFRAVEYNDSGIYTCADISNINGVRFLHFRLFVRSYNSNWLEISNPIAVMKVTLLFTILCIILPWILYRYQNFDRKLIRKYYVEMKVTKSMLRREKRLIEY</sequence>
<accession>A0ABQ8J3W9</accession>
<feature type="transmembrane region" description="Helical" evidence="1">
    <location>
        <begin position="268"/>
        <end position="290"/>
    </location>
</feature>
<reference evidence="2 3" key="2">
    <citation type="journal article" date="2022" name="Mol. Biol. Evol.">
        <title>Comparative Genomics Reveals Insights into the Divergent Evolution of Astigmatic Mites and Household Pest Adaptations.</title>
        <authorList>
            <person name="Xiong Q."/>
            <person name="Wan A.T."/>
            <person name="Liu X."/>
            <person name="Fung C.S."/>
            <person name="Xiao X."/>
            <person name="Malainual N."/>
            <person name="Hou J."/>
            <person name="Wang L."/>
            <person name="Wang M."/>
            <person name="Yang K.Y."/>
            <person name="Cui Y."/>
            <person name="Leung E.L."/>
            <person name="Nong W."/>
            <person name="Shin S.K."/>
            <person name="Au S.W."/>
            <person name="Jeong K.Y."/>
            <person name="Chew F.T."/>
            <person name="Hui J.H."/>
            <person name="Leung T.F."/>
            <person name="Tungtrongchitr A."/>
            <person name="Zhong N."/>
            <person name="Liu Z."/>
            <person name="Tsui S.K."/>
        </authorList>
    </citation>
    <scope>NUCLEOTIDE SEQUENCE [LARGE SCALE GENOMIC DNA]</scope>
    <source>
        <strain evidence="2">Derp</strain>
    </source>
</reference>
<protein>
    <recommendedName>
        <fullName evidence="4">Ig-like domain-containing protein</fullName>
    </recommendedName>
</protein>